<dbReference type="EMBL" id="JAMDLW010000020">
    <property type="protein sequence ID" value="MCY9520932.1"/>
    <property type="molecule type" value="Genomic_DNA"/>
</dbReference>
<dbReference type="SUPFAM" id="SSF55729">
    <property type="entry name" value="Acyl-CoA N-acyltransferases (Nat)"/>
    <property type="match status" value="1"/>
</dbReference>
<dbReference type="Proteomes" id="UP001207626">
    <property type="component" value="Unassembled WGS sequence"/>
</dbReference>
<dbReference type="EC" id="2.3.1.-" evidence="2"/>
<sequence>MITIREFRPPDVRQMVELFYDTVHTINARDYSKAQLEAWAPKAEQEARARQWLSSFRDRFAYVAECGGDIVGFGDMTTEGYLDRLYLHKDYQGQGVASALVAALERDAGSAGIRMAHTDASLTARPFFEKQGYAVIRTQSVERKGVMLTNIRMEKELQGDHARDD</sequence>
<dbReference type="RefSeq" id="WP_087435634.1">
    <property type="nucleotide sequence ID" value="NZ_JAMDLV010000019.1"/>
</dbReference>
<dbReference type="Pfam" id="PF13673">
    <property type="entry name" value="Acetyltransf_10"/>
    <property type="match status" value="1"/>
</dbReference>
<reference evidence="2 3" key="1">
    <citation type="submission" date="2022-05" db="EMBL/GenBank/DDBJ databases">
        <title>Genome Sequencing of Bee-Associated Microbes.</title>
        <authorList>
            <person name="Dunlap C."/>
        </authorList>
    </citation>
    <scope>NUCLEOTIDE SEQUENCE [LARGE SCALE GENOMIC DNA]</scope>
    <source>
        <strain evidence="2 3">NRRL NRS-1438</strain>
    </source>
</reference>
<evidence type="ECO:0000259" key="1">
    <source>
        <dbReference type="PROSITE" id="PS51186"/>
    </source>
</evidence>
<protein>
    <submittedName>
        <fullName evidence="2">GNAT family N-acetyltransferase</fullName>
        <ecNumber evidence="2">2.3.1.-</ecNumber>
    </submittedName>
</protein>
<dbReference type="Gene3D" id="3.40.630.30">
    <property type="match status" value="1"/>
</dbReference>
<keyword evidence="2" id="KW-0808">Transferase</keyword>
<keyword evidence="3" id="KW-1185">Reference proteome</keyword>
<gene>
    <name evidence="2" type="ORF">M5X09_14840</name>
</gene>
<dbReference type="PANTHER" id="PTHR43451">
    <property type="entry name" value="ACETYLTRANSFERASE (GNAT) FAMILY PROTEIN"/>
    <property type="match status" value="1"/>
</dbReference>
<dbReference type="InterPro" id="IPR016181">
    <property type="entry name" value="Acyl_CoA_acyltransferase"/>
</dbReference>
<dbReference type="PROSITE" id="PS51186">
    <property type="entry name" value="GNAT"/>
    <property type="match status" value="1"/>
</dbReference>
<dbReference type="InterPro" id="IPR052564">
    <property type="entry name" value="N-acetyltrans/Recomb-assoc"/>
</dbReference>
<dbReference type="GO" id="GO:0016746">
    <property type="term" value="F:acyltransferase activity"/>
    <property type="evidence" value="ECO:0007669"/>
    <property type="project" value="UniProtKB-KW"/>
</dbReference>
<comment type="caution">
    <text evidence="2">The sequence shown here is derived from an EMBL/GenBank/DDBJ whole genome shotgun (WGS) entry which is preliminary data.</text>
</comment>
<proteinExistence type="predicted"/>
<evidence type="ECO:0000313" key="3">
    <source>
        <dbReference type="Proteomes" id="UP001207626"/>
    </source>
</evidence>
<organism evidence="2 3">
    <name type="scientific">Paenibacillus apiarius</name>
    <dbReference type="NCBI Taxonomy" id="46240"/>
    <lineage>
        <taxon>Bacteria</taxon>
        <taxon>Bacillati</taxon>
        <taxon>Bacillota</taxon>
        <taxon>Bacilli</taxon>
        <taxon>Bacillales</taxon>
        <taxon>Paenibacillaceae</taxon>
        <taxon>Paenibacillus</taxon>
    </lineage>
</organism>
<accession>A0ABT4DUA2</accession>
<evidence type="ECO:0000313" key="2">
    <source>
        <dbReference type="EMBL" id="MCY9520932.1"/>
    </source>
</evidence>
<name>A0ABT4DUA2_9BACL</name>
<dbReference type="PANTHER" id="PTHR43451:SF1">
    <property type="entry name" value="ACETYLTRANSFERASE"/>
    <property type="match status" value="1"/>
</dbReference>
<dbReference type="CDD" id="cd04301">
    <property type="entry name" value="NAT_SF"/>
    <property type="match status" value="1"/>
</dbReference>
<keyword evidence="2" id="KW-0012">Acyltransferase</keyword>
<feature type="domain" description="N-acetyltransferase" evidence="1">
    <location>
        <begin position="2"/>
        <end position="158"/>
    </location>
</feature>
<dbReference type="InterPro" id="IPR000182">
    <property type="entry name" value="GNAT_dom"/>
</dbReference>